<dbReference type="Gene3D" id="3.30.70.330">
    <property type="match status" value="2"/>
</dbReference>
<dbReference type="InterPro" id="IPR035979">
    <property type="entry name" value="RBD_domain_sf"/>
</dbReference>
<evidence type="ECO:0000313" key="6">
    <source>
        <dbReference type="Proteomes" id="UP001140949"/>
    </source>
</evidence>
<protein>
    <submittedName>
        <fullName evidence="5">Polyadenylate-binding protein 2-like</fullName>
    </submittedName>
</protein>
<feature type="domain" description="RRM" evidence="4">
    <location>
        <begin position="1"/>
        <end position="67"/>
    </location>
</feature>
<dbReference type="SUPFAM" id="SSF54928">
    <property type="entry name" value="RNA-binding domain, RBD"/>
    <property type="match status" value="1"/>
</dbReference>
<proteinExistence type="predicted"/>
<dbReference type="Pfam" id="PF00076">
    <property type="entry name" value="RRM_1"/>
    <property type="match status" value="2"/>
</dbReference>
<dbReference type="EMBL" id="JANAVB010003600">
    <property type="protein sequence ID" value="KAJ6849202.1"/>
    <property type="molecule type" value="Genomic_DNA"/>
</dbReference>
<dbReference type="FunFam" id="3.30.70.330:FF:000003">
    <property type="entry name" value="Polyadenylate-binding protein"/>
    <property type="match status" value="1"/>
</dbReference>
<dbReference type="PANTHER" id="PTHR24012">
    <property type="entry name" value="RNA BINDING PROTEIN"/>
    <property type="match status" value="1"/>
</dbReference>
<dbReference type="GO" id="GO:0003723">
    <property type="term" value="F:RNA binding"/>
    <property type="evidence" value="ECO:0007669"/>
    <property type="project" value="UniProtKB-UniRule"/>
</dbReference>
<organism evidence="5 6">
    <name type="scientific">Iris pallida</name>
    <name type="common">Sweet iris</name>
    <dbReference type="NCBI Taxonomy" id="29817"/>
    <lineage>
        <taxon>Eukaryota</taxon>
        <taxon>Viridiplantae</taxon>
        <taxon>Streptophyta</taxon>
        <taxon>Embryophyta</taxon>
        <taxon>Tracheophyta</taxon>
        <taxon>Spermatophyta</taxon>
        <taxon>Magnoliopsida</taxon>
        <taxon>Liliopsida</taxon>
        <taxon>Asparagales</taxon>
        <taxon>Iridaceae</taxon>
        <taxon>Iridoideae</taxon>
        <taxon>Irideae</taxon>
        <taxon>Iris</taxon>
    </lineage>
</organism>
<evidence type="ECO:0000256" key="3">
    <source>
        <dbReference type="PROSITE-ProRule" id="PRU00176"/>
    </source>
</evidence>
<dbReference type="PROSITE" id="PS50102">
    <property type="entry name" value="RRM"/>
    <property type="match status" value="2"/>
</dbReference>
<name>A0AAX6I7J6_IRIPA</name>
<dbReference type="Proteomes" id="UP001140949">
    <property type="component" value="Unassembled WGS sequence"/>
</dbReference>
<dbReference type="AlphaFoldDB" id="A0AAX6I7J6"/>
<dbReference type="InterPro" id="IPR012677">
    <property type="entry name" value="Nucleotide-bd_a/b_plait_sf"/>
</dbReference>
<evidence type="ECO:0000256" key="2">
    <source>
        <dbReference type="ARBA" id="ARBA00022884"/>
    </source>
</evidence>
<keyword evidence="2 3" id="KW-0694">RNA-binding</keyword>
<reference evidence="5" key="2">
    <citation type="submission" date="2023-04" db="EMBL/GenBank/DDBJ databases">
        <authorList>
            <person name="Bruccoleri R.E."/>
            <person name="Oakeley E.J."/>
            <person name="Faust A.-M."/>
            <person name="Dessus-Babus S."/>
            <person name="Altorfer M."/>
            <person name="Burckhardt D."/>
            <person name="Oertli M."/>
            <person name="Naumann U."/>
            <person name="Petersen F."/>
            <person name="Wong J."/>
        </authorList>
    </citation>
    <scope>NUCLEOTIDE SEQUENCE</scope>
    <source>
        <strain evidence="5">GSM-AAB239-AS_SAM_17_03QT</strain>
        <tissue evidence="5">Leaf</tissue>
    </source>
</reference>
<evidence type="ECO:0000259" key="4">
    <source>
        <dbReference type="PROSITE" id="PS50102"/>
    </source>
</evidence>
<evidence type="ECO:0000256" key="1">
    <source>
        <dbReference type="ARBA" id="ARBA00022737"/>
    </source>
</evidence>
<feature type="domain" description="RRM" evidence="4">
    <location>
        <begin position="77"/>
        <end position="149"/>
    </location>
</feature>
<gene>
    <name evidence="5" type="ORF">M6B38_269355</name>
</gene>
<reference evidence="5" key="1">
    <citation type="journal article" date="2023" name="GigaByte">
        <title>Genome assembly of the bearded iris, Iris pallida Lam.</title>
        <authorList>
            <person name="Bruccoleri R.E."/>
            <person name="Oakeley E.J."/>
            <person name="Faust A.M.E."/>
            <person name="Altorfer M."/>
            <person name="Dessus-Babus S."/>
            <person name="Burckhardt D."/>
            <person name="Oertli M."/>
            <person name="Naumann U."/>
            <person name="Petersen F."/>
            <person name="Wong J."/>
        </authorList>
    </citation>
    <scope>NUCLEOTIDE SEQUENCE</scope>
    <source>
        <strain evidence="5">GSM-AAB239-AS_SAM_17_03QT</strain>
    </source>
</reference>
<dbReference type="InterPro" id="IPR000504">
    <property type="entry name" value="RRM_dom"/>
</dbReference>
<accession>A0AAX6I7J6</accession>
<keyword evidence="1" id="KW-0677">Repeat</keyword>
<dbReference type="CDD" id="cd12379">
    <property type="entry name" value="RRM2_I_PABPs"/>
    <property type="match status" value="1"/>
</dbReference>
<dbReference type="InterPro" id="IPR045305">
    <property type="entry name" value="RRM2_I_PABPs"/>
</dbReference>
<keyword evidence="6" id="KW-1185">Reference proteome</keyword>
<sequence>MDNQLYDLFSQVAQEVSVRVYPDITTSRSLGYAYVNFNSPMDAARALEMLNYTPFNEKPIRIMYSNRDPSAHRSGAANIFINNHDKEINNKALHDTFSAFGNILSCKVATDPSGQSKGYGFVQYEQEEAAEIAINKLNGMLLNEKLVFVGPFLRKQERDNSVNKSVFSNVFIKNLSETTTKENLEEILANMKR</sequence>
<dbReference type="SMART" id="SM00360">
    <property type="entry name" value="RRM"/>
    <property type="match status" value="2"/>
</dbReference>
<comment type="caution">
    <text evidence="5">The sequence shown here is derived from an EMBL/GenBank/DDBJ whole genome shotgun (WGS) entry which is preliminary data.</text>
</comment>
<evidence type="ECO:0000313" key="5">
    <source>
        <dbReference type="EMBL" id="KAJ6849202.1"/>
    </source>
</evidence>